<keyword evidence="3" id="KW-1185">Reference proteome</keyword>
<sequence>MPFIERELMVNDPNPRPLLSLRTTIILLLGLLTALGAGALTVLAGGAIASGILASGGAFAAAVLFFHTIIA</sequence>
<organism evidence="2 3">
    <name type="scientific">Streptomyces rochei</name>
    <name type="common">Streptomyces parvullus</name>
    <dbReference type="NCBI Taxonomy" id="1928"/>
    <lineage>
        <taxon>Bacteria</taxon>
        <taxon>Bacillati</taxon>
        <taxon>Actinomycetota</taxon>
        <taxon>Actinomycetes</taxon>
        <taxon>Kitasatosporales</taxon>
        <taxon>Streptomycetaceae</taxon>
        <taxon>Streptomyces</taxon>
        <taxon>Streptomyces rochei group</taxon>
    </lineage>
</organism>
<keyword evidence="1" id="KW-0812">Transmembrane</keyword>
<comment type="caution">
    <text evidence="2">The sequence shown here is derived from an EMBL/GenBank/DDBJ whole genome shotgun (WGS) entry which is preliminary data.</text>
</comment>
<dbReference type="EMBL" id="JBIENY010000030">
    <property type="protein sequence ID" value="MFG6294152.1"/>
    <property type="molecule type" value="Genomic_DNA"/>
</dbReference>
<feature type="transmembrane region" description="Helical" evidence="1">
    <location>
        <begin position="48"/>
        <end position="70"/>
    </location>
</feature>
<dbReference type="RefSeq" id="WP_058915107.1">
    <property type="nucleotide sequence ID" value="NZ_JBIENY010000030.1"/>
</dbReference>
<feature type="transmembrane region" description="Helical" evidence="1">
    <location>
        <begin position="21"/>
        <end position="42"/>
    </location>
</feature>
<gene>
    <name evidence="2" type="ORF">ACGU38_02090</name>
</gene>
<evidence type="ECO:0000313" key="3">
    <source>
        <dbReference type="Proteomes" id="UP001605990"/>
    </source>
</evidence>
<evidence type="ECO:0000256" key="1">
    <source>
        <dbReference type="SAM" id="Phobius"/>
    </source>
</evidence>
<name>A0ABW7DTG9_STRRO</name>
<keyword evidence="1" id="KW-0472">Membrane</keyword>
<reference evidence="2 3" key="1">
    <citation type="submission" date="2024-10" db="EMBL/GenBank/DDBJ databases">
        <title>Draft genome assembly of a novel steroid transforming actinomycete isolated from African clawed frog Xenopus laevis.</title>
        <authorList>
            <person name="Bragin E."/>
            <person name="Kollerov V."/>
            <person name="Donova M.V."/>
        </authorList>
    </citation>
    <scope>NUCLEOTIDE SEQUENCE [LARGE SCALE GENOMIC DNA]</scope>
    <source>
        <strain evidence="2 3">MTOC-St3</strain>
    </source>
</reference>
<accession>A0ABW7DTG9</accession>
<evidence type="ECO:0000313" key="2">
    <source>
        <dbReference type="EMBL" id="MFG6294152.1"/>
    </source>
</evidence>
<proteinExistence type="predicted"/>
<protein>
    <submittedName>
        <fullName evidence="2">Uncharacterized protein</fullName>
    </submittedName>
</protein>
<keyword evidence="1" id="KW-1133">Transmembrane helix</keyword>
<dbReference type="Proteomes" id="UP001605990">
    <property type="component" value="Unassembled WGS sequence"/>
</dbReference>